<reference evidence="1 2" key="1">
    <citation type="submission" date="2019-02" db="EMBL/GenBank/DDBJ databases">
        <title>Deep-cultivation of Planctomycetes and their phenomic and genomic characterization uncovers novel biology.</title>
        <authorList>
            <person name="Wiegand S."/>
            <person name="Jogler M."/>
            <person name="Boedeker C."/>
            <person name="Pinto D."/>
            <person name="Vollmers J."/>
            <person name="Rivas-Marin E."/>
            <person name="Kohn T."/>
            <person name="Peeters S.H."/>
            <person name="Heuer A."/>
            <person name="Rast P."/>
            <person name="Oberbeckmann S."/>
            <person name="Bunk B."/>
            <person name="Jeske O."/>
            <person name="Meyerdierks A."/>
            <person name="Storesund J.E."/>
            <person name="Kallscheuer N."/>
            <person name="Luecker S."/>
            <person name="Lage O.M."/>
            <person name="Pohl T."/>
            <person name="Merkel B.J."/>
            <person name="Hornburger P."/>
            <person name="Mueller R.-W."/>
            <person name="Bruemmer F."/>
            <person name="Labrenz M."/>
            <person name="Spormann A.M."/>
            <person name="Op den Camp H."/>
            <person name="Overmann J."/>
            <person name="Amann R."/>
            <person name="Jetten M.S.M."/>
            <person name="Mascher T."/>
            <person name="Medema M.H."/>
            <person name="Devos D.P."/>
            <person name="Kaster A.-K."/>
            <person name="Ovreas L."/>
            <person name="Rohde M."/>
            <person name="Galperin M.Y."/>
            <person name="Jogler C."/>
        </authorList>
    </citation>
    <scope>NUCLEOTIDE SEQUENCE [LARGE SCALE GENOMIC DNA]</scope>
    <source>
        <strain evidence="1 2">Pla175</strain>
    </source>
</reference>
<gene>
    <name evidence="1" type="ORF">Pla175_38670</name>
</gene>
<dbReference type="Gene3D" id="3.10.450.50">
    <property type="match status" value="1"/>
</dbReference>
<evidence type="ECO:0000313" key="1">
    <source>
        <dbReference type="EMBL" id="QDU90462.1"/>
    </source>
</evidence>
<organism evidence="1 2">
    <name type="scientific">Pirellulimonas nuda</name>
    <dbReference type="NCBI Taxonomy" id="2528009"/>
    <lineage>
        <taxon>Bacteria</taxon>
        <taxon>Pseudomonadati</taxon>
        <taxon>Planctomycetota</taxon>
        <taxon>Planctomycetia</taxon>
        <taxon>Pirellulales</taxon>
        <taxon>Lacipirellulaceae</taxon>
        <taxon>Pirellulimonas</taxon>
    </lineage>
</organism>
<keyword evidence="2" id="KW-1185">Reference proteome</keyword>
<evidence type="ECO:0000313" key="2">
    <source>
        <dbReference type="Proteomes" id="UP000317429"/>
    </source>
</evidence>
<protein>
    <submittedName>
        <fullName evidence="1">Uncharacterized protein</fullName>
    </submittedName>
</protein>
<dbReference type="AlphaFoldDB" id="A0A518DGA5"/>
<sequence length="292" mass="32226">MQSAEGTDSAAPSEPLTVALRCPDCNAPGVVEWRKLQHGLKCHGCGCEFMIAKGGDVISLREQPQTRYTCPRCCRSGSIAAILAVNKPCCPSCKLPLVRGPDGRLHSAQTAERLKRQAAQQAGLQRRLESERKATRDDGQLRTRIAQTARIGAAALVLIVGISAAWSHRASTPEARAAQFIRTCLAADWEDAGEFIEDDAVQRVEFDRWRVRYFSSILDRHRPAGDRVVIRVDRLTDDPTQVLLRVTLRSHFFGERSHQQCWHIRDGRWTFNALGTLADGNSSRGTGGKGEG</sequence>
<dbReference type="Proteomes" id="UP000317429">
    <property type="component" value="Chromosome"/>
</dbReference>
<name>A0A518DGA5_9BACT</name>
<accession>A0A518DGA5</accession>
<proteinExistence type="predicted"/>
<dbReference type="EMBL" id="CP036291">
    <property type="protein sequence ID" value="QDU90462.1"/>
    <property type="molecule type" value="Genomic_DNA"/>
</dbReference>
<dbReference type="KEGG" id="pnd:Pla175_38670"/>
<dbReference type="RefSeq" id="WP_145288996.1">
    <property type="nucleotide sequence ID" value="NZ_CP036291.1"/>
</dbReference>